<dbReference type="Pfam" id="PF13560">
    <property type="entry name" value="HTH_31"/>
    <property type="match status" value="1"/>
</dbReference>
<sequence length="404" mass="43990">MESGGMVMEGPIGERIRIYRRRRGLSQRELAELAGRSESWLSQVERGIRSVDRLSVLVDIAKILKTDVETLSGRRMEFAPNGDPELDGMERVREALSAYPALLGSGPVVADLADLDQLTVEAHRRYQAADYGSAARILPSLITTIDSAVAQATGDELRRALVIQHQAYVATAKLVTKVGDGRLAWVAADRAVTAALRLDSPILKAAAAYQLASAFYRFDRGAEGERIAIETAESFTDDSPMGLSVRGALFLITSVMAGRRSDRVASAERLGRARQLAETLGHDGNHGWTGFGPTNVAIHEVSAAAELGDAQLAISIAEDVDTSGLPEGLRSRRAQVHIDTAWAYAQHRNDSAVVINLMEAERVAPQTLRYNIIVREMLRELLKRERKSATPGLRPLAQRSGVLH</sequence>
<evidence type="ECO:0000313" key="3">
    <source>
        <dbReference type="EMBL" id="GAA1707592.1"/>
    </source>
</evidence>
<name>A0ABN2IM33_9ACTN</name>
<dbReference type="SUPFAM" id="SSF47413">
    <property type="entry name" value="lambda repressor-like DNA-binding domains"/>
    <property type="match status" value="1"/>
</dbReference>
<evidence type="ECO:0000259" key="2">
    <source>
        <dbReference type="PROSITE" id="PS50943"/>
    </source>
</evidence>
<reference evidence="3 4" key="1">
    <citation type="journal article" date="2019" name="Int. J. Syst. Evol. Microbiol.">
        <title>The Global Catalogue of Microorganisms (GCM) 10K type strain sequencing project: providing services to taxonomists for standard genome sequencing and annotation.</title>
        <authorList>
            <consortium name="The Broad Institute Genomics Platform"/>
            <consortium name="The Broad Institute Genome Sequencing Center for Infectious Disease"/>
            <person name="Wu L."/>
            <person name="Ma J."/>
        </authorList>
    </citation>
    <scope>NUCLEOTIDE SEQUENCE [LARGE SCALE GENOMIC DNA]</scope>
    <source>
        <strain evidence="3 4">JCM 14718</strain>
    </source>
</reference>
<dbReference type="CDD" id="cd00093">
    <property type="entry name" value="HTH_XRE"/>
    <property type="match status" value="1"/>
</dbReference>
<organism evidence="3 4">
    <name type="scientific">Fodinicola feengrottensis</name>
    <dbReference type="NCBI Taxonomy" id="435914"/>
    <lineage>
        <taxon>Bacteria</taxon>
        <taxon>Bacillati</taxon>
        <taxon>Actinomycetota</taxon>
        <taxon>Actinomycetes</taxon>
        <taxon>Mycobacteriales</taxon>
        <taxon>Fodinicola</taxon>
    </lineage>
</organism>
<comment type="caution">
    <text evidence="3">The sequence shown here is derived from an EMBL/GenBank/DDBJ whole genome shotgun (WGS) entry which is preliminary data.</text>
</comment>
<dbReference type="EMBL" id="BAAANY010000032">
    <property type="protein sequence ID" value="GAA1707592.1"/>
    <property type="molecule type" value="Genomic_DNA"/>
</dbReference>
<keyword evidence="4" id="KW-1185">Reference proteome</keyword>
<gene>
    <name evidence="3" type="ORF">GCM10009765_66300</name>
</gene>
<dbReference type="InterPro" id="IPR050807">
    <property type="entry name" value="TransReg_Diox_bact_type"/>
</dbReference>
<keyword evidence="1" id="KW-0238">DNA-binding</keyword>
<dbReference type="PANTHER" id="PTHR46797">
    <property type="entry name" value="HTH-TYPE TRANSCRIPTIONAL REGULATOR"/>
    <property type="match status" value="1"/>
</dbReference>
<dbReference type="Gene3D" id="1.10.260.40">
    <property type="entry name" value="lambda repressor-like DNA-binding domains"/>
    <property type="match status" value="1"/>
</dbReference>
<evidence type="ECO:0000313" key="4">
    <source>
        <dbReference type="Proteomes" id="UP001500618"/>
    </source>
</evidence>
<dbReference type="PANTHER" id="PTHR46797:SF1">
    <property type="entry name" value="METHYLPHOSPHONATE SYNTHASE"/>
    <property type="match status" value="1"/>
</dbReference>
<dbReference type="PROSITE" id="PS50943">
    <property type="entry name" value="HTH_CROC1"/>
    <property type="match status" value="1"/>
</dbReference>
<dbReference type="InterPro" id="IPR001387">
    <property type="entry name" value="Cro/C1-type_HTH"/>
</dbReference>
<dbReference type="SMART" id="SM00530">
    <property type="entry name" value="HTH_XRE"/>
    <property type="match status" value="1"/>
</dbReference>
<proteinExistence type="predicted"/>
<dbReference type="Proteomes" id="UP001500618">
    <property type="component" value="Unassembled WGS sequence"/>
</dbReference>
<evidence type="ECO:0000256" key="1">
    <source>
        <dbReference type="ARBA" id="ARBA00023125"/>
    </source>
</evidence>
<dbReference type="InterPro" id="IPR010982">
    <property type="entry name" value="Lambda_DNA-bd_dom_sf"/>
</dbReference>
<protein>
    <submittedName>
        <fullName evidence="3">Helix-turn-helix transcriptional regulator</fullName>
    </submittedName>
</protein>
<accession>A0ABN2IM33</accession>
<feature type="domain" description="HTH cro/C1-type" evidence="2">
    <location>
        <begin position="16"/>
        <end position="71"/>
    </location>
</feature>